<gene>
    <name evidence="1" type="ORF">CU098_002440</name>
</gene>
<comment type="caution">
    <text evidence="1">The sequence shown here is derived from an EMBL/GenBank/DDBJ whole genome shotgun (WGS) entry which is preliminary data.</text>
</comment>
<name>A0A367KK32_RHIST</name>
<evidence type="ECO:0000313" key="1">
    <source>
        <dbReference type="EMBL" id="RCI02501.1"/>
    </source>
</evidence>
<sequence>MGGSDSVEWTIESDSILTTYGQPIELPNTPPASVIATNAEDSEDEFFECLETFSPTIHNASIASWAILYLILRGPVEGLIYQTIIKTCLRPHMIPTTTLGLTATVAAMFSSSLSNALERLKNLS</sequence>
<protein>
    <submittedName>
        <fullName evidence="1">Uncharacterized protein</fullName>
    </submittedName>
</protein>
<organism evidence="1 2">
    <name type="scientific">Rhizopus stolonifer</name>
    <name type="common">Rhizopus nigricans</name>
    <dbReference type="NCBI Taxonomy" id="4846"/>
    <lineage>
        <taxon>Eukaryota</taxon>
        <taxon>Fungi</taxon>
        <taxon>Fungi incertae sedis</taxon>
        <taxon>Mucoromycota</taxon>
        <taxon>Mucoromycotina</taxon>
        <taxon>Mucoromycetes</taxon>
        <taxon>Mucorales</taxon>
        <taxon>Mucorineae</taxon>
        <taxon>Rhizopodaceae</taxon>
        <taxon>Rhizopus</taxon>
    </lineage>
</organism>
<proteinExistence type="predicted"/>
<evidence type="ECO:0000313" key="2">
    <source>
        <dbReference type="Proteomes" id="UP000253551"/>
    </source>
</evidence>
<accession>A0A367KK32</accession>
<feature type="non-terminal residue" evidence="1">
    <location>
        <position position="1"/>
    </location>
</feature>
<keyword evidence="2" id="KW-1185">Reference proteome</keyword>
<reference evidence="1 2" key="1">
    <citation type="journal article" date="2018" name="G3 (Bethesda)">
        <title>Phylogenetic and Phylogenomic Definition of Rhizopus Species.</title>
        <authorList>
            <person name="Gryganskyi A.P."/>
            <person name="Golan J."/>
            <person name="Dolatabadi S."/>
            <person name="Mondo S."/>
            <person name="Robb S."/>
            <person name="Idnurm A."/>
            <person name="Muszewska A."/>
            <person name="Steczkiewicz K."/>
            <person name="Masonjones S."/>
            <person name="Liao H.L."/>
            <person name="Gajdeczka M.T."/>
            <person name="Anike F."/>
            <person name="Vuek A."/>
            <person name="Anishchenko I.M."/>
            <person name="Voigt K."/>
            <person name="de Hoog G.S."/>
            <person name="Smith M.E."/>
            <person name="Heitman J."/>
            <person name="Vilgalys R."/>
            <person name="Stajich J.E."/>
        </authorList>
    </citation>
    <scope>NUCLEOTIDE SEQUENCE [LARGE SCALE GENOMIC DNA]</scope>
    <source>
        <strain evidence="1 2">LSU 92-RS-03</strain>
    </source>
</reference>
<dbReference type="AlphaFoldDB" id="A0A367KK32"/>
<dbReference type="EMBL" id="PJQM01001368">
    <property type="protein sequence ID" value="RCI02501.1"/>
    <property type="molecule type" value="Genomic_DNA"/>
</dbReference>
<dbReference type="Proteomes" id="UP000253551">
    <property type="component" value="Unassembled WGS sequence"/>
</dbReference>